<comment type="similarity">
    <text evidence="2 8">Belongs to the cytochrome c oxidase subunit 3 family.</text>
</comment>
<dbReference type="InterPro" id="IPR024791">
    <property type="entry name" value="Cyt_c/ubiquinol_Oxase_su3"/>
</dbReference>
<reference evidence="11 12" key="1">
    <citation type="submission" date="2018-06" db="EMBL/GenBank/DDBJ databases">
        <title>Population genomics shows no distinction between pathogenic Candida krusei and environmental Pichia kudriavzevii: One species, four names.</title>
        <authorList>
            <person name="Douglass A.P."/>
            <person name="Offei B."/>
            <person name="Braun-Galleani S."/>
            <person name="Coughlan A.Y."/>
            <person name="Martos A."/>
            <person name="Ortiz-Merino R.A."/>
            <person name="Byrne K.P."/>
            <person name="Wolfe K.H."/>
        </authorList>
    </citation>
    <scope>NUCLEOTIDE SEQUENCE [LARGE SCALE GENOMIC DNA]</scope>
    <source>
        <strain evidence="11 12">CBS573</strain>
    </source>
</reference>
<dbReference type="VEuPathDB" id="FungiDB:C5L36_MT00150"/>
<evidence type="ECO:0000256" key="6">
    <source>
        <dbReference type="ARBA" id="ARBA00022989"/>
    </source>
</evidence>
<evidence type="ECO:0000313" key="11">
    <source>
        <dbReference type="EMBL" id="AWU78541.1"/>
    </source>
</evidence>
<keyword evidence="4 8" id="KW-0812">Transmembrane</keyword>
<dbReference type="EMBL" id="CP028778">
    <property type="protein sequence ID" value="AWU78541.1"/>
    <property type="molecule type" value="Genomic_DNA"/>
</dbReference>
<dbReference type="Gene3D" id="1.20.120.80">
    <property type="entry name" value="Cytochrome c oxidase, subunit III, four-helix bundle"/>
    <property type="match status" value="1"/>
</dbReference>
<evidence type="ECO:0000256" key="5">
    <source>
        <dbReference type="ARBA" id="ARBA00022967"/>
    </source>
</evidence>
<evidence type="ECO:0000256" key="7">
    <source>
        <dbReference type="ARBA" id="ARBA00023136"/>
    </source>
</evidence>
<evidence type="ECO:0000256" key="8">
    <source>
        <dbReference type="RuleBase" id="RU003375"/>
    </source>
</evidence>
<feature type="transmembrane region" description="Helical" evidence="9">
    <location>
        <begin position="248"/>
        <end position="267"/>
    </location>
</feature>
<feature type="transmembrane region" description="Helical" evidence="9">
    <location>
        <begin position="47"/>
        <end position="66"/>
    </location>
</feature>
<keyword evidence="8 11" id="KW-0496">Mitochondrion</keyword>
<protein>
    <recommendedName>
        <fullName evidence="3 8">Cytochrome c oxidase subunit 3</fullName>
    </recommendedName>
</protein>
<feature type="domain" description="Heme-copper oxidase subunit III family profile" evidence="10">
    <location>
        <begin position="10"/>
        <end position="269"/>
    </location>
</feature>
<dbReference type="InterPro" id="IPR033945">
    <property type="entry name" value="Cyt_c_oxase_su3_dom"/>
</dbReference>
<accession>A0A2U9RBJ3</accession>
<feature type="transmembrane region" description="Helical" evidence="9">
    <location>
        <begin position="21"/>
        <end position="41"/>
    </location>
</feature>
<dbReference type="InterPro" id="IPR013833">
    <property type="entry name" value="Cyt_c_oxidase_su3_a-hlx"/>
</dbReference>
<geneLocation type="mitochondrion" evidence="11"/>
<comment type="function">
    <text evidence="8">Component of the cytochrome c oxidase, the last enzyme in the mitochondrial electron transport chain which drives oxidative phosphorylation. The respiratory chain contains 3 multisubunit complexes succinate dehydrogenase (complex II, CII), ubiquinol-cytochrome c oxidoreductase (cytochrome b-c1 complex, complex III, CIII) and cytochrome c oxidase (complex IV, CIV), that cooperate to transfer electrons derived from NADH and succinate to molecular oxygen, creating an electrochemical gradient over the inner membrane that drives transmembrane transport and the ATP synthase. Cytochrome c oxidase is the component of the respiratory chain that catalyzes the reduction of oxygen to water. Electrons originating from reduced cytochrome c in the intermembrane space (IMS) are transferred via the dinuclear copper A center (CU(A)) of subunit 2 and heme A of subunit 1 to the active site in subunit 1, a binuclear center (BNC) formed by heme A3 and copper B (CU(B)). The BNC reduces molecular oxygen to 2 water molecules using 4 electrons from cytochrome c in the IMS and 4 protons from the mitochondrial matrix.</text>
</comment>
<keyword evidence="7 9" id="KW-0472">Membrane</keyword>
<dbReference type="CDD" id="cd01665">
    <property type="entry name" value="Cyt_c_Oxidase_III"/>
    <property type="match status" value="1"/>
</dbReference>
<evidence type="ECO:0000313" key="12">
    <source>
        <dbReference type="Proteomes" id="UP000249293"/>
    </source>
</evidence>
<proteinExistence type="inferred from homology"/>
<evidence type="ECO:0000256" key="2">
    <source>
        <dbReference type="ARBA" id="ARBA00010581"/>
    </source>
</evidence>
<dbReference type="AlphaFoldDB" id="A0A2U9RBJ3"/>
<keyword evidence="12" id="KW-1185">Reference proteome</keyword>
<feature type="transmembrane region" description="Helical" evidence="9">
    <location>
        <begin position="168"/>
        <end position="192"/>
    </location>
</feature>
<evidence type="ECO:0000259" key="10">
    <source>
        <dbReference type="PROSITE" id="PS50253"/>
    </source>
</evidence>
<comment type="subcellular location">
    <subcellularLocation>
        <location evidence="1">Membrane</location>
        <topology evidence="1">Multi-pass membrane protein</topology>
    </subcellularLocation>
</comment>
<dbReference type="OrthoDB" id="10050457at2759"/>
<dbReference type="Gene3D" id="1.10.287.70">
    <property type="match status" value="1"/>
</dbReference>
<dbReference type="GO" id="GO:0016020">
    <property type="term" value="C:membrane"/>
    <property type="evidence" value="ECO:0007669"/>
    <property type="project" value="UniProtKB-SubCell"/>
</dbReference>
<evidence type="ECO:0000256" key="1">
    <source>
        <dbReference type="ARBA" id="ARBA00004141"/>
    </source>
</evidence>
<organism evidence="11 12">
    <name type="scientific">Pichia kudriavzevii</name>
    <name type="common">Yeast</name>
    <name type="synonym">Issatchenkia orientalis</name>
    <dbReference type="NCBI Taxonomy" id="4909"/>
    <lineage>
        <taxon>Eukaryota</taxon>
        <taxon>Fungi</taxon>
        <taxon>Dikarya</taxon>
        <taxon>Ascomycota</taxon>
        <taxon>Saccharomycotina</taxon>
        <taxon>Pichiomycetes</taxon>
        <taxon>Pichiales</taxon>
        <taxon>Pichiaceae</taxon>
        <taxon>Pichia</taxon>
    </lineage>
</organism>
<name>A0A2U9RBJ3_PICKU</name>
<gene>
    <name evidence="11" type="primary">COX3</name>
    <name evidence="11" type="ORF">C5L36_MT00150</name>
</gene>
<dbReference type="PANTHER" id="PTHR11403">
    <property type="entry name" value="CYTOCHROME C OXIDASE SUBUNIT III"/>
    <property type="match status" value="1"/>
</dbReference>
<dbReference type="STRING" id="4909.A0A2U9RBJ3"/>
<dbReference type="GO" id="GO:0004129">
    <property type="term" value="F:cytochrome-c oxidase activity"/>
    <property type="evidence" value="ECO:0007669"/>
    <property type="project" value="InterPro"/>
</dbReference>
<feature type="transmembrane region" description="Helical" evidence="9">
    <location>
        <begin position="204"/>
        <end position="227"/>
    </location>
</feature>
<dbReference type="GO" id="GO:0006123">
    <property type="term" value="P:mitochondrial electron transport, cytochrome c to oxygen"/>
    <property type="evidence" value="ECO:0007669"/>
    <property type="project" value="TreeGrafter"/>
</dbReference>
<dbReference type="GO" id="GO:0005739">
    <property type="term" value="C:mitochondrion"/>
    <property type="evidence" value="ECO:0007669"/>
    <property type="project" value="TreeGrafter"/>
</dbReference>
<feature type="transmembrane region" description="Helical" evidence="9">
    <location>
        <begin position="137"/>
        <end position="156"/>
    </location>
</feature>
<dbReference type="PANTHER" id="PTHR11403:SF7">
    <property type="entry name" value="CYTOCHROME C OXIDASE SUBUNIT 3"/>
    <property type="match status" value="1"/>
</dbReference>
<dbReference type="InterPro" id="IPR000298">
    <property type="entry name" value="Cyt_c_oxidase-like_su3"/>
</dbReference>
<keyword evidence="5" id="KW-1278">Translocase</keyword>
<dbReference type="PROSITE" id="PS50253">
    <property type="entry name" value="COX3"/>
    <property type="match status" value="1"/>
</dbReference>
<sequence length="269" mass="30851">MNMRSRSNLQLFPFHLVAPSPWPMLMSFALLSFMLTFALTMHGYMLSLWWLLLSASVVLATMFLWTRDMVVEGTYLGDHTMAVRRGLNLGFLLFVGSEVAMFMSLFWAYFHSAMGPTMEMGATWPPVGMTSMKPTELPLLNTMMLLASGATVTWAHHAMLSKDRNGTLLGLLMTTMLIVVFVLCQMCEYTFATFTIADSVYGSVFYAATGLHFMHMVMLAMMLLVCYARMYLYHFTSTHHLNLETTILYLHVLDIIWLFLYIVFYWWGC</sequence>
<evidence type="ECO:0000256" key="3">
    <source>
        <dbReference type="ARBA" id="ARBA00015944"/>
    </source>
</evidence>
<dbReference type="Pfam" id="PF00510">
    <property type="entry name" value="COX3"/>
    <property type="match status" value="1"/>
</dbReference>
<evidence type="ECO:0000256" key="4">
    <source>
        <dbReference type="ARBA" id="ARBA00022692"/>
    </source>
</evidence>
<dbReference type="InterPro" id="IPR035973">
    <property type="entry name" value="Cyt_c_oxidase_su3-like_sf"/>
</dbReference>
<dbReference type="Proteomes" id="UP000249293">
    <property type="component" value="Mitochondrion MT"/>
</dbReference>
<keyword evidence="6 9" id="KW-1133">Transmembrane helix</keyword>
<dbReference type="SUPFAM" id="SSF81452">
    <property type="entry name" value="Cytochrome c oxidase subunit III-like"/>
    <property type="match status" value="1"/>
</dbReference>
<feature type="transmembrane region" description="Helical" evidence="9">
    <location>
        <begin position="87"/>
        <end position="110"/>
    </location>
</feature>
<evidence type="ECO:0000256" key="9">
    <source>
        <dbReference type="SAM" id="Phobius"/>
    </source>
</evidence>